<dbReference type="EMBL" id="JAPUUL010002688">
    <property type="protein sequence ID" value="KAJ8124902.1"/>
    <property type="molecule type" value="Genomic_DNA"/>
</dbReference>
<evidence type="ECO:0000313" key="1">
    <source>
        <dbReference type="EMBL" id="KAJ8124902.1"/>
    </source>
</evidence>
<protein>
    <submittedName>
        <fullName evidence="1">Uncharacterized protein</fullName>
    </submittedName>
</protein>
<sequence length="148" mass="16092">MGFSSYFKAKKPEPKKPAPKPQPTGDAIFSEKRSSNPTGQSGFELQVPTPNFGSSRNSLSGASGSMFLDDIKHEVMVNYLYQQQCSHLWVADGSGEVEGVLLRKARGNYMACPPRLANSAFAMACATLNVQVCCSGYSSRVTFQLTLR</sequence>
<proteinExistence type="predicted"/>
<comment type="caution">
    <text evidence="1">The sequence shown here is derived from an EMBL/GenBank/DDBJ whole genome shotgun (WGS) entry which is preliminary data.</text>
</comment>
<dbReference type="Proteomes" id="UP001153332">
    <property type="component" value="Unassembled WGS sequence"/>
</dbReference>
<keyword evidence="2" id="KW-1185">Reference proteome</keyword>
<accession>A0ACC2JC84</accession>
<organism evidence="1 2">
    <name type="scientific">Lasiodiplodia mahajangana</name>
    <dbReference type="NCBI Taxonomy" id="1108764"/>
    <lineage>
        <taxon>Eukaryota</taxon>
        <taxon>Fungi</taxon>
        <taxon>Dikarya</taxon>
        <taxon>Ascomycota</taxon>
        <taxon>Pezizomycotina</taxon>
        <taxon>Dothideomycetes</taxon>
        <taxon>Dothideomycetes incertae sedis</taxon>
        <taxon>Botryosphaeriales</taxon>
        <taxon>Botryosphaeriaceae</taxon>
        <taxon>Lasiodiplodia</taxon>
    </lineage>
</organism>
<reference evidence="1" key="1">
    <citation type="submission" date="2022-12" db="EMBL/GenBank/DDBJ databases">
        <title>Genome Sequence of Lasiodiplodia mahajangana.</title>
        <authorList>
            <person name="Buettner E."/>
        </authorList>
    </citation>
    <scope>NUCLEOTIDE SEQUENCE</scope>
    <source>
        <strain evidence="1">VT137</strain>
    </source>
</reference>
<gene>
    <name evidence="1" type="ORF">O1611_g8738</name>
</gene>
<name>A0ACC2JC84_9PEZI</name>
<evidence type="ECO:0000313" key="2">
    <source>
        <dbReference type="Proteomes" id="UP001153332"/>
    </source>
</evidence>